<evidence type="ECO:0000313" key="2">
    <source>
        <dbReference type="Proteomes" id="UP001367508"/>
    </source>
</evidence>
<dbReference type="AlphaFoldDB" id="A0AAN9QKY8"/>
<evidence type="ECO:0000313" key="1">
    <source>
        <dbReference type="EMBL" id="KAK7339394.1"/>
    </source>
</evidence>
<comment type="caution">
    <text evidence="1">The sequence shown here is derived from an EMBL/GenBank/DDBJ whole genome shotgun (WGS) entry which is preliminary data.</text>
</comment>
<reference evidence="1 2" key="1">
    <citation type="submission" date="2024-01" db="EMBL/GenBank/DDBJ databases">
        <title>The genomes of 5 underutilized Papilionoideae crops provide insights into root nodulation and disease resistanc.</title>
        <authorList>
            <person name="Jiang F."/>
        </authorList>
    </citation>
    <scope>NUCLEOTIDE SEQUENCE [LARGE SCALE GENOMIC DNA]</scope>
    <source>
        <strain evidence="1">LVBAO_FW01</strain>
        <tissue evidence="1">Leaves</tissue>
    </source>
</reference>
<name>A0AAN9QKY8_CANGL</name>
<accession>A0AAN9QKY8</accession>
<keyword evidence="2" id="KW-1185">Reference proteome</keyword>
<protein>
    <submittedName>
        <fullName evidence="1">Uncharacterized protein</fullName>
    </submittedName>
</protein>
<dbReference type="Proteomes" id="UP001367508">
    <property type="component" value="Unassembled WGS sequence"/>
</dbReference>
<sequence length="159" mass="18220">MKSLPVCMAFVDGHTNMDFFFLFICWDLLNVVKGSPGMPMWVFNISWFHNVKQCVVHVRVNLDELTYLYTSRSGCDCDERGSWRTQLDVYLTLTTQPWHANYKVQTCSYSRVMDAMKARGADMQSSGPYLKILYGKVVRFCAFLGYLSSIIGLGFPSVH</sequence>
<organism evidence="1 2">
    <name type="scientific">Canavalia gladiata</name>
    <name type="common">Sword bean</name>
    <name type="synonym">Dolichos gladiatus</name>
    <dbReference type="NCBI Taxonomy" id="3824"/>
    <lineage>
        <taxon>Eukaryota</taxon>
        <taxon>Viridiplantae</taxon>
        <taxon>Streptophyta</taxon>
        <taxon>Embryophyta</taxon>
        <taxon>Tracheophyta</taxon>
        <taxon>Spermatophyta</taxon>
        <taxon>Magnoliopsida</taxon>
        <taxon>eudicotyledons</taxon>
        <taxon>Gunneridae</taxon>
        <taxon>Pentapetalae</taxon>
        <taxon>rosids</taxon>
        <taxon>fabids</taxon>
        <taxon>Fabales</taxon>
        <taxon>Fabaceae</taxon>
        <taxon>Papilionoideae</taxon>
        <taxon>50 kb inversion clade</taxon>
        <taxon>NPAAA clade</taxon>
        <taxon>indigoferoid/millettioid clade</taxon>
        <taxon>Phaseoleae</taxon>
        <taxon>Canavalia</taxon>
    </lineage>
</organism>
<proteinExistence type="predicted"/>
<gene>
    <name evidence="1" type="ORF">VNO77_20058</name>
</gene>
<dbReference type="EMBL" id="JAYMYQ010000004">
    <property type="protein sequence ID" value="KAK7339394.1"/>
    <property type="molecule type" value="Genomic_DNA"/>
</dbReference>